<keyword evidence="5" id="KW-1185">Reference proteome</keyword>
<dbReference type="Gene3D" id="3.60.10.10">
    <property type="entry name" value="Endonuclease/exonuclease/phosphatase"/>
    <property type="match status" value="1"/>
</dbReference>
<keyword evidence="2" id="KW-0732">Signal</keyword>
<sequence length="262" mass="27493">MTPLLLALLLLAGTPVGARPVDITVATFNIHSGVGADGALDLARTAAAIRASGADVVGLQEVDVRWSARSGFADQAGELGLALGMRVHFAPVYDLPGPPRRRFGVAVLSRLPVAEVANHEITRWSTQDSSVGSAPGFAEAVVLARGRPVHVWVTHLDFRPDPAVRARQVADMLATVGERGTHVLLGDFNAEPGAPELDPLWERFTGVQPGPTYPADAPDLRLDHIAVSDDVEVLGSRVPATGSSASAEASDHRPVVADLRIG</sequence>
<evidence type="ECO:0000259" key="3">
    <source>
        <dbReference type="Pfam" id="PF03372"/>
    </source>
</evidence>
<keyword evidence="4" id="KW-0540">Nuclease</keyword>
<comment type="caution">
    <text evidence="4">The sequence shown here is derived from an EMBL/GenBank/DDBJ whole genome shotgun (WGS) entry which is preliminary data.</text>
</comment>
<feature type="compositionally biased region" description="Basic and acidic residues" evidence="1">
    <location>
        <begin position="249"/>
        <end position="262"/>
    </location>
</feature>
<dbReference type="PANTHER" id="PTHR14859">
    <property type="entry name" value="CALCOFLUOR WHITE HYPERSENSITIVE PROTEIN PRECURSOR"/>
    <property type="match status" value="1"/>
</dbReference>
<dbReference type="InterPro" id="IPR036691">
    <property type="entry name" value="Endo/exonu/phosph_ase_sf"/>
</dbReference>
<evidence type="ECO:0000313" key="4">
    <source>
        <dbReference type="EMBL" id="MFC5287828.1"/>
    </source>
</evidence>
<keyword evidence="4" id="KW-0378">Hydrolase</keyword>
<dbReference type="Proteomes" id="UP001596157">
    <property type="component" value="Unassembled WGS sequence"/>
</dbReference>
<dbReference type="PANTHER" id="PTHR14859:SF15">
    <property type="entry name" value="ENDONUCLEASE_EXONUCLEASE_PHOSPHATASE DOMAIN-CONTAINING PROTEIN"/>
    <property type="match status" value="1"/>
</dbReference>
<feature type="region of interest" description="Disordered" evidence="1">
    <location>
        <begin position="239"/>
        <end position="262"/>
    </location>
</feature>
<dbReference type="Pfam" id="PF03372">
    <property type="entry name" value="Exo_endo_phos"/>
    <property type="match status" value="1"/>
</dbReference>
<name>A0ABW0EK61_9PSEU</name>
<dbReference type="InterPro" id="IPR051916">
    <property type="entry name" value="GPI-anchor_lipid_remodeler"/>
</dbReference>
<dbReference type="SUPFAM" id="SSF56219">
    <property type="entry name" value="DNase I-like"/>
    <property type="match status" value="1"/>
</dbReference>
<accession>A0ABW0EK61</accession>
<gene>
    <name evidence="4" type="ORF">ACFPM7_12265</name>
</gene>
<organism evidence="4 5">
    <name type="scientific">Actinokineospora guangxiensis</name>
    <dbReference type="NCBI Taxonomy" id="1490288"/>
    <lineage>
        <taxon>Bacteria</taxon>
        <taxon>Bacillati</taxon>
        <taxon>Actinomycetota</taxon>
        <taxon>Actinomycetes</taxon>
        <taxon>Pseudonocardiales</taxon>
        <taxon>Pseudonocardiaceae</taxon>
        <taxon>Actinokineospora</taxon>
    </lineage>
</organism>
<evidence type="ECO:0000313" key="5">
    <source>
        <dbReference type="Proteomes" id="UP001596157"/>
    </source>
</evidence>
<proteinExistence type="predicted"/>
<feature type="chain" id="PRO_5046831901" evidence="2">
    <location>
        <begin position="19"/>
        <end position="262"/>
    </location>
</feature>
<dbReference type="InterPro" id="IPR005135">
    <property type="entry name" value="Endo/exonuclease/phosphatase"/>
</dbReference>
<protein>
    <submittedName>
        <fullName evidence="4">Endonuclease/exonuclease/phosphatase family protein</fullName>
    </submittedName>
</protein>
<reference evidence="5" key="1">
    <citation type="journal article" date="2019" name="Int. J. Syst. Evol. Microbiol.">
        <title>The Global Catalogue of Microorganisms (GCM) 10K type strain sequencing project: providing services to taxonomists for standard genome sequencing and annotation.</title>
        <authorList>
            <consortium name="The Broad Institute Genomics Platform"/>
            <consortium name="The Broad Institute Genome Sequencing Center for Infectious Disease"/>
            <person name="Wu L."/>
            <person name="Ma J."/>
        </authorList>
    </citation>
    <scope>NUCLEOTIDE SEQUENCE [LARGE SCALE GENOMIC DNA]</scope>
    <source>
        <strain evidence="5">CCUG 59778</strain>
    </source>
</reference>
<evidence type="ECO:0000256" key="1">
    <source>
        <dbReference type="SAM" id="MobiDB-lite"/>
    </source>
</evidence>
<feature type="domain" description="Endonuclease/exonuclease/phosphatase" evidence="3">
    <location>
        <begin position="26"/>
        <end position="252"/>
    </location>
</feature>
<dbReference type="RefSeq" id="WP_378247146.1">
    <property type="nucleotide sequence ID" value="NZ_JBHSKF010000004.1"/>
</dbReference>
<dbReference type="GO" id="GO:0004519">
    <property type="term" value="F:endonuclease activity"/>
    <property type="evidence" value="ECO:0007669"/>
    <property type="project" value="UniProtKB-KW"/>
</dbReference>
<evidence type="ECO:0000256" key="2">
    <source>
        <dbReference type="SAM" id="SignalP"/>
    </source>
</evidence>
<keyword evidence="4" id="KW-0255">Endonuclease</keyword>
<dbReference type="EMBL" id="JBHSKF010000004">
    <property type="protein sequence ID" value="MFC5287828.1"/>
    <property type="molecule type" value="Genomic_DNA"/>
</dbReference>
<feature type="signal peptide" evidence="2">
    <location>
        <begin position="1"/>
        <end position="18"/>
    </location>
</feature>